<keyword evidence="3" id="KW-1185">Reference proteome</keyword>
<dbReference type="GO" id="GO:0008703">
    <property type="term" value="F:5-amino-6-(5-phosphoribosylamino)uracil reductase activity"/>
    <property type="evidence" value="ECO:0007669"/>
    <property type="project" value="InterPro"/>
</dbReference>
<reference evidence="3" key="1">
    <citation type="submission" date="2016-10" db="EMBL/GenBank/DDBJ databases">
        <authorList>
            <person name="Varghese N."/>
            <person name="Submissions S."/>
        </authorList>
    </citation>
    <scope>NUCLEOTIDE SEQUENCE [LARGE SCALE GENOMIC DNA]</scope>
    <source>
        <strain evidence="3">DSM 45962</strain>
    </source>
</reference>
<dbReference type="Gene3D" id="3.40.430.10">
    <property type="entry name" value="Dihydrofolate Reductase, subunit A"/>
    <property type="match status" value="1"/>
</dbReference>
<gene>
    <name evidence="2" type="ORF">SAMN05661030_2596</name>
</gene>
<dbReference type="EMBL" id="FOMD01000003">
    <property type="protein sequence ID" value="SFD16845.1"/>
    <property type="molecule type" value="Genomic_DNA"/>
</dbReference>
<dbReference type="STRING" id="1225127.SAMN05661030_2596"/>
<dbReference type="SUPFAM" id="SSF53597">
    <property type="entry name" value="Dihydrofolate reductase-like"/>
    <property type="match status" value="1"/>
</dbReference>
<dbReference type="Proteomes" id="UP000199022">
    <property type="component" value="Unassembled WGS sequence"/>
</dbReference>
<name>A0A1I1Q499_9ACTN</name>
<dbReference type="InterPro" id="IPR024072">
    <property type="entry name" value="DHFR-like_dom_sf"/>
</dbReference>
<dbReference type="GO" id="GO:0009231">
    <property type="term" value="P:riboflavin biosynthetic process"/>
    <property type="evidence" value="ECO:0007669"/>
    <property type="project" value="InterPro"/>
</dbReference>
<sequence length="191" mass="20592">MTSAPPGRLEGMRRVIAYELLSLDGVAESPDQFIDTWDDVLDANLAEVISTQTDVLLGRRSHDEWAHYWPTSDVEPFATFINALPKHVATSSPLPGGWRATAVEGDPVPYVRALRAGDGGDIGVHASISLVQTLLAADLVDELRLVVAPAVAGSGRRLLDGVPATRLELARSVTTPTGHLLLTYRPRRPVD</sequence>
<evidence type="ECO:0000313" key="2">
    <source>
        <dbReference type="EMBL" id="SFD16845.1"/>
    </source>
</evidence>
<accession>A0A1I1Q499</accession>
<proteinExistence type="predicted"/>
<protein>
    <submittedName>
        <fullName evidence="2">Dihydrofolate reductase</fullName>
    </submittedName>
</protein>
<evidence type="ECO:0000313" key="3">
    <source>
        <dbReference type="Proteomes" id="UP000199022"/>
    </source>
</evidence>
<evidence type="ECO:0000259" key="1">
    <source>
        <dbReference type="Pfam" id="PF01872"/>
    </source>
</evidence>
<feature type="domain" description="Bacterial bifunctional deaminase-reductase C-terminal" evidence="1">
    <location>
        <begin position="15"/>
        <end position="179"/>
    </location>
</feature>
<dbReference type="AlphaFoldDB" id="A0A1I1Q499"/>
<dbReference type="InterPro" id="IPR002734">
    <property type="entry name" value="RibDG_C"/>
</dbReference>
<dbReference type="Pfam" id="PF01872">
    <property type="entry name" value="RibD_C"/>
    <property type="match status" value="1"/>
</dbReference>
<organism evidence="2 3">
    <name type="scientific">Klenkia taihuensis</name>
    <dbReference type="NCBI Taxonomy" id="1225127"/>
    <lineage>
        <taxon>Bacteria</taxon>
        <taxon>Bacillati</taxon>
        <taxon>Actinomycetota</taxon>
        <taxon>Actinomycetes</taxon>
        <taxon>Geodermatophilales</taxon>
        <taxon>Geodermatophilaceae</taxon>
        <taxon>Klenkia</taxon>
    </lineage>
</organism>